<evidence type="ECO:0000256" key="5">
    <source>
        <dbReference type="ARBA" id="ARBA00023136"/>
    </source>
</evidence>
<dbReference type="SUPFAM" id="SSF52540">
    <property type="entry name" value="P-loop containing nucleoside triphosphate hydrolases"/>
    <property type="match status" value="1"/>
</dbReference>
<sequence>MLFLFDEMANICPLPDFDQLISTCRGLNIRIMTIWQDLSQIEERYGENKAGTIL</sequence>
<feature type="non-terminal residue" evidence="7">
    <location>
        <position position="54"/>
    </location>
</feature>
<evidence type="ECO:0000313" key="7">
    <source>
        <dbReference type="EMBL" id="EQD77033.1"/>
    </source>
</evidence>
<evidence type="ECO:0000259" key="6">
    <source>
        <dbReference type="Pfam" id="PF12696"/>
    </source>
</evidence>
<evidence type="ECO:0000256" key="3">
    <source>
        <dbReference type="ARBA" id="ARBA00022692"/>
    </source>
</evidence>
<dbReference type="PANTHER" id="PTHR37937">
    <property type="entry name" value="CONJUGATIVE TRANSFER: DNA TRANSPORT"/>
    <property type="match status" value="1"/>
</dbReference>
<keyword evidence="3" id="KW-0812">Transmembrane</keyword>
<dbReference type="GO" id="GO:0005886">
    <property type="term" value="C:plasma membrane"/>
    <property type="evidence" value="ECO:0007669"/>
    <property type="project" value="UniProtKB-SubCell"/>
</dbReference>
<comment type="subcellular location">
    <subcellularLocation>
        <location evidence="1">Cell membrane</location>
        <topology evidence="1">Multi-pass membrane protein</topology>
    </subcellularLocation>
</comment>
<feature type="domain" description="TraD/TraG TraM recognition site" evidence="6">
    <location>
        <begin position="2"/>
        <end position="54"/>
    </location>
</feature>
<reference evidence="7" key="2">
    <citation type="journal article" date="2014" name="ISME J.">
        <title>Microbial stratification in low pH oxic and suboxic macroscopic growths along an acid mine drainage.</title>
        <authorList>
            <person name="Mendez-Garcia C."/>
            <person name="Mesa V."/>
            <person name="Sprenger R.R."/>
            <person name="Richter M."/>
            <person name="Diez M.S."/>
            <person name="Solano J."/>
            <person name="Bargiela R."/>
            <person name="Golyshina O.V."/>
            <person name="Manteca A."/>
            <person name="Ramos J.L."/>
            <person name="Gallego J.R."/>
            <person name="Llorente I."/>
            <person name="Martins Dos Santos V.A."/>
            <person name="Jensen O.N."/>
            <person name="Pelaez A.I."/>
            <person name="Sanchez J."/>
            <person name="Ferrer M."/>
        </authorList>
    </citation>
    <scope>NUCLEOTIDE SEQUENCE</scope>
</reference>
<proteinExistence type="predicted"/>
<protein>
    <submittedName>
        <fullName evidence="7">TRAG protein</fullName>
    </submittedName>
</protein>
<keyword evidence="4" id="KW-1133">Transmembrane helix</keyword>
<reference evidence="7" key="1">
    <citation type="submission" date="2013-08" db="EMBL/GenBank/DDBJ databases">
        <authorList>
            <person name="Mendez C."/>
            <person name="Richter M."/>
            <person name="Ferrer M."/>
            <person name="Sanchez J."/>
        </authorList>
    </citation>
    <scope>NUCLEOTIDE SEQUENCE</scope>
</reference>
<dbReference type="PANTHER" id="PTHR37937:SF1">
    <property type="entry name" value="CONJUGATIVE TRANSFER: DNA TRANSPORT"/>
    <property type="match status" value="1"/>
</dbReference>
<keyword evidence="2" id="KW-1003">Cell membrane</keyword>
<comment type="caution">
    <text evidence="7">The sequence shown here is derived from an EMBL/GenBank/DDBJ whole genome shotgun (WGS) entry which is preliminary data.</text>
</comment>
<dbReference type="InterPro" id="IPR032689">
    <property type="entry name" value="TraG-D_C"/>
</dbReference>
<gene>
    <name evidence="7" type="ORF">B1A_03143</name>
</gene>
<dbReference type="Gene3D" id="3.40.50.300">
    <property type="entry name" value="P-loop containing nucleotide triphosphate hydrolases"/>
    <property type="match status" value="1"/>
</dbReference>
<accession>T1C7W4</accession>
<organism evidence="7">
    <name type="scientific">mine drainage metagenome</name>
    <dbReference type="NCBI Taxonomy" id="410659"/>
    <lineage>
        <taxon>unclassified sequences</taxon>
        <taxon>metagenomes</taxon>
        <taxon>ecological metagenomes</taxon>
    </lineage>
</organism>
<name>T1C7W4_9ZZZZ</name>
<evidence type="ECO:0000256" key="4">
    <source>
        <dbReference type="ARBA" id="ARBA00022989"/>
    </source>
</evidence>
<evidence type="ECO:0000256" key="2">
    <source>
        <dbReference type="ARBA" id="ARBA00022475"/>
    </source>
</evidence>
<dbReference type="Pfam" id="PF12696">
    <property type="entry name" value="TraG-D_C"/>
    <property type="match status" value="1"/>
</dbReference>
<dbReference type="CDD" id="cd01127">
    <property type="entry name" value="TrwB_TraG_TraD_VirD4"/>
    <property type="match status" value="1"/>
</dbReference>
<dbReference type="InterPro" id="IPR027417">
    <property type="entry name" value="P-loop_NTPase"/>
</dbReference>
<dbReference type="AlphaFoldDB" id="T1C7W4"/>
<dbReference type="EMBL" id="AUZX01002317">
    <property type="protein sequence ID" value="EQD77033.1"/>
    <property type="molecule type" value="Genomic_DNA"/>
</dbReference>
<keyword evidence="5" id="KW-0472">Membrane</keyword>
<evidence type="ECO:0000256" key="1">
    <source>
        <dbReference type="ARBA" id="ARBA00004651"/>
    </source>
</evidence>
<dbReference type="InterPro" id="IPR051539">
    <property type="entry name" value="T4SS-coupling_protein"/>
</dbReference>